<dbReference type="SUPFAM" id="SSF110019">
    <property type="entry name" value="ERO1-like"/>
    <property type="match status" value="1"/>
</dbReference>
<evidence type="ECO:0000256" key="7">
    <source>
        <dbReference type="ARBA" id="ARBA00022729"/>
    </source>
</evidence>
<evidence type="ECO:0000256" key="17">
    <source>
        <dbReference type="PIRSR" id="PIRSR017205-2"/>
    </source>
</evidence>
<evidence type="ECO:0000256" key="13">
    <source>
        <dbReference type="ARBA" id="ARBA00023157"/>
    </source>
</evidence>
<dbReference type="PANTHER" id="PTHR12613:SF0">
    <property type="entry name" value="ERO1-LIKE PROTEIN"/>
    <property type="match status" value="1"/>
</dbReference>
<protein>
    <submittedName>
        <fullName evidence="20">Endoplasmic reticulum oxidoreductin, putative</fullName>
    </submittedName>
</protein>
<comment type="cofactor">
    <cofactor evidence="1 17">
        <name>FAD</name>
        <dbReference type="ChEBI" id="CHEBI:57692"/>
    </cofactor>
</comment>
<name>A0A0S4JAH9_BODSA</name>
<dbReference type="Pfam" id="PF04137">
    <property type="entry name" value="ERO1"/>
    <property type="match status" value="1"/>
</dbReference>
<dbReference type="GO" id="GO:0034975">
    <property type="term" value="P:protein folding in endoplasmic reticulum"/>
    <property type="evidence" value="ECO:0007669"/>
    <property type="project" value="InterPro"/>
</dbReference>
<keyword evidence="12" id="KW-0472">Membrane</keyword>
<dbReference type="PANTHER" id="PTHR12613">
    <property type="entry name" value="ERO1-RELATED"/>
    <property type="match status" value="1"/>
</dbReference>
<keyword evidence="15" id="KW-0676">Redox-active center</keyword>
<dbReference type="InterPro" id="IPR037192">
    <property type="entry name" value="ERO1-like_sf"/>
</dbReference>
<feature type="binding site" evidence="17">
    <location>
        <position position="262"/>
    </location>
    <ligand>
        <name>FAD</name>
        <dbReference type="ChEBI" id="CHEBI:57692"/>
    </ligand>
</feature>
<dbReference type="PIRSF" id="PIRSF017205">
    <property type="entry name" value="ERO1"/>
    <property type="match status" value="1"/>
</dbReference>
<dbReference type="InterPro" id="IPR007266">
    <property type="entry name" value="Ero1"/>
</dbReference>
<keyword evidence="10" id="KW-0249">Electron transport</keyword>
<dbReference type="AlphaFoldDB" id="A0A0S4JAH9"/>
<keyword evidence="13 18" id="KW-1015">Disulfide bond</keyword>
<feature type="binding site" evidence="17">
    <location>
        <position position="219"/>
    </location>
    <ligand>
        <name>FAD</name>
        <dbReference type="ChEBI" id="CHEBI:57692"/>
    </ligand>
</feature>
<keyword evidence="14" id="KW-0325">Glycoprotein</keyword>
<feature type="disulfide bond" description="Redox-active" evidence="18">
    <location>
        <begin position="416"/>
        <end position="419"/>
    </location>
</feature>
<dbReference type="VEuPathDB" id="TriTrypDB:BSAL_07850"/>
<evidence type="ECO:0000256" key="18">
    <source>
        <dbReference type="PIRSR" id="PIRSR017205-3"/>
    </source>
</evidence>
<keyword evidence="6" id="KW-0285">Flavoprotein</keyword>
<evidence type="ECO:0000256" key="3">
    <source>
        <dbReference type="ARBA" id="ARBA00008277"/>
    </source>
</evidence>
<comment type="subcellular location">
    <subcellularLocation>
        <location evidence="2">Endoplasmic reticulum membrane</location>
        <topology evidence="2">Peripheral membrane protein</topology>
        <orientation evidence="2">Lumenal side</orientation>
    </subcellularLocation>
</comment>
<sequence>MSSSKIGQSVATLAIVIIAAVLYQRDSLSHQPSSLELPVIALNEVEDASTSKGKCTCEHAEVLENAKPLLNILDRLVKLPQLRFFRVRLDDECPYWAAHALCMSADNPCQVCTCDEQDVPRTLIPHIAHEPSSSPTATKDDDGDCLSPRRDTDSSREFSHMEAKANDVGDVIHSSSHPSAVDHLSSSASIDEEGEVIVDLVMNPEGNTYYLGEMANKVWDAIYSENCVQLYRHQEERPTSASSSSSLPTSCSELHLLHRLISGLHTSISTHISVNYFKQKCAEGFDIVRNVTFPLFDVNEEEFHRRVLDHPDRVENLLFLHRFVLRAVSKVAATFGETSLCVAPDGGRFYTANSANDAELCDTLQALFQTSLLCSSPSHSFHEGEFFSTDAGKSFFLPQVERTLRNVTSLMDCLTCEKCRLWGKLQLTGLAAAVRLVFGVGPDTAGVHQQLLSTREEVALIQLLRQLTLSVTEVTRRLSV</sequence>
<dbReference type="Proteomes" id="UP000051952">
    <property type="component" value="Unassembled WGS sequence"/>
</dbReference>
<evidence type="ECO:0000256" key="11">
    <source>
        <dbReference type="ARBA" id="ARBA00023002"/>
    </source>
</evidence>
<dbReference type="OMA" id="NENCFTR"/>
<keyword evidence="9 17" id="KW-0274">FAD</keyword>
<evidence type="ECO:0000256" key="1">
    <source>
        <dbReference type="ARBA" id="ARBA00001974"/>
    </source>
</evidence>
<comment type="similarity">
    <text evidence="3">Belongs to the EROs family.</text>
</comment>
<evidence type="ECO:0000256" key="6">
    <source>
        <dbReference type="ARBA" id="ARBA00022630"/>
    </source>
</evidence>
<dbReference type="EMBL" id="CYKH01001421">
    <property type="protein sequence ID" value="CUG86991.1"/>
    <property type="molecule type" value="Genomic_DNA"/>
</dbReference>
<evidence type="ECO:0000256" key="9">
    <source>
        <dbReference type="ARBA" id="ARBA00022827"/>
    </source>
</evidence>
<evidence type="ECO:0000313" key="21">
    <source>
        <dbReference type="Proteomes" id="UP000051952"/>
    </source>
</evidence>
<dbReference type="GO" id="GO:0015035">
    <property type="term" value="F:protein-disulfide reductase activity"/>
    <property type="evidence" value="ECO:0007669"/>
    <property type="project" value="InterPro"/>
</dbReference>
<evidence type="ECO:0000313" key="20">
    <source>
        <dbReference type="EMBL" id="CUG86991.1"/>
    </source>
</evidence>
<evidence type="ECO:0000256" key="16">
    <source>
        <dbReference type="PIRSR" id="PIRSR017205-1"/>
    </source>
</evidence>
<keyword evidence="5" id="KW-0813">Transport</keyword>
<keyword evidence="7" id="KW-0732">Signal</keyword>
<feature type="compositionally biased region" description="Polar residues" evidence="19">
    <location>
        <begin position="173"/>
        <end position="188"/>
    </location>
</feature>
<keyword evidence="8" id="KW-0256">Endoplasmic reticulum</keyword>
<evidence type="ECO:0000256" key="2">
    <source>
        <dbReference type="ARBA" id="ARBA00004367"/>
    </source>
</evidence>
<evidence type="ECO:0000256" key="4">
    <source>
        <dbReference type="ARBA" id="ARBA00011802"/>
    </source>
</evidence>
<feature type="binding site" evidence="17">
    <location>
        <position position="208"/>
    </location>
    <ligand>
        <name>FAD</name>
        <dbReference type="ChEBI" id="CHEBI:57692"/>
    </ligand>
</feature>
<comment type="subunit">
    <text evidence="4">May function both as a monomer and a homodimer.</text>
</comment>
<evidence type="ECO:0000256" key="19">
    <source>
        <dbReference type="SAM" id="MobiDB-lite"/>
    </source>
</evidence>
<keyword evidence="21" id="KW-1185">Reference proteome</keyword>
<feature type="region of interest" description="Disordered" evidence="19">
    <location>
        <begin position="127"/>
        <end position="188"/>
    </location>
</feature>
<evidence type="ECO:0000256" key="10">
    <source>
        <dbReference type="ARBA" id="ARBA00022982"/>
    </source>
</evidence>
<dbReference type="GO" id="GO:0005789">
    <property type="term" value="C:endoplasmic reticulum membrane"/>
    <property type="evidence" value="ECO:0007669"/>
    <property type="project" value="UniProtKB-SubCell"/>
</dbReference>
<evidence type="ECO:0000256" key="5">
    <source>
        <dbReference type="ARBA" id="ARBA00022448"/>
    </source>
</evidence>
<gene>
    <name evidence="20" type="ORF">BSAL_07850</name>
</gene>
<keyword evidence="11" id="KW-0560">Oxidoreductase</keyword>
<evidence type="ECO:0000256" key="14">
    <source>
        <dbReference type="ARBA" id="ARBA00023180"/>
    </source>
</evidence>
<dbReference type="GO" id="GO:0071949">
    <property type="term" value="F:FAD binding"/>
    <property type="evidence" value="ECO:0007669"/>
    <property type="project" value="InterPro"/>
</dbReference>
<evidence type="ECO:0000256" key="8">
    <source>
        <dbReference type="ARBA" id="ARBA00022824"/>
    </source>
</evidence>
<feature type="active site" description="Nucleophile" evidence="16">
    <location>
        <position position="416"/>
    </location>
</feature>
<evidence type="ECO:0000256" key="15">
    <source>
        <dbReference type="ARBA" id="ARBA00023284"/>
    </source>
</evidence>
<feature type="compositionally biased region" description="Basic and acidic residues" evidence="19">
    <location>
        <begin position="147"/>
        <end position="167"/>
    </location>
</feature>
<dbReference type="OrthoDB" id="269384at2759"/>
<dbReference type="GO" id="GO:0016972">
    <property type="term" value="F:thiol oxidase activity"/>
    <property type="evidence" value="ECO:0007669"/>
    <property type="project" value="InterPro"/>
</dbReference>
<evidence type="ECO:0000256" key="12">
    <source>
        <dbReference type="ARBA" id="ARBA00023136"/>
    </source>
</evidence>
<feature type="disulfide bond" description="Redox-active" evidence="18">
    <location>
        <begin position="102"/>
        <end position="109"/>
    </location>
</feature>
<feature type="binding site" evidence="17">
    <location>
        <position position="306"/>
    </location>
    <ligand>
        <name>FAD</name>
        <dbReference type="ChEBI" id="CHEBI:57692"/>
    </ligand>
</feature>
<organism evidence="20 21">
    <name type="scientific">Bodo saltans</name>
    <name type="common">Flagellated protozoan</name>
    <dbReference type="NCBI Taxonomy" id="75058"/>
    <lineage>
        <taxon>Eukaryota</taxon>
        <taxon>Discoba</taxon>
        <taxon>Euglenozoa</taxon>
        <taxon>Kinetoplastea</taxon>
        <taxon>Metakinetoplastina</taxon>
        <taxon>Eubodonida</taxon>
        <taxon>Bodonidae</taxon>
        <taxon>Bodo</taxon>
    </lineage>
</organism>
<reference evidence="21" key="1">
    <citation type="submission" date="2015-09" db="EMBL/GenBank/DDBJ databases">
        <authorList>
            <consortium name="Pathogen Informatics"/>
        </authorList>
    </citation>
    <scope>NUCLEOTIDE SEQUENCE [LARGE SCALE GENOMIC DNA]</scope>
    <source>
        <strain evidence="21">Lake Konstanz</strain>
    </source>
</reference>
<feature type="active site" evidence="16">
    <location>
        <position position="419"/>
    </location>
</feature>
<proteinExistence type="inferred from homology"/>
<accession>A0A0S4JAH9</accession>
<feature type="binding site" evidence="17">
    <location>
        <position position="265"/>
    </location>
    <ligand>
        <name>FAD</name>
        <dbReference type="ChEBI" id="CHEBI:57692"/>
    </ligand>
</feature>